<feature type="transmembrane region" description="Helical" evidence="1">
    <location>
        <begin position="100"/>
        <end position="119"/>
    </location>
</feature>
<feature type="transmembrane region" description="Helical" evidence="1">
    <location>
        <begin position="70"/>
        <end position="94"/>
    </location>
</feature>
<keyword evidence="1" id="KW-0812">Transmembrane</keyword>
<dbReference type="Proteomes" id="UP000509301">
    <property type="component" value="Chromosome"/>
</dbReference>
<feature type="transmembrane region" description="Helical" evidence="1">
    <location>
        <begin position="39"/>
        <end position="58"/>
    </location>
</feature>
<dbReference type="GeneID" id="55641595"/>
<evidence type="ECO:0008006" key="4">
    <source>
        <dbReference type="Google" id="ProtNLM"/>
    </source>
</evidence>
<evidence type="ECO:0000313" key="2">
    <source>
        <dbReference type="EMBL" id="QKR00079.1"/>
    </source>
</evidence>
<dbReference type="EMBL" id="CP049074">
    <property type="protein sequence ID" value="QKR00079.1"/>
    <property type="molecule type" value="Genomic_DNA"/>
</dbReference>
<keyword evidence="1" id="KW-1133">Transmembrane helix</keyword>
<dbReference type="OrthoDB" id="34526at2157"/>
<sequence>MPRRPKLNITIYDGIRRGSLSLVLFATFLGISIDAEGSILYYIPLVISYLSLFLFGWLNRRSFSSMGEEYNLTVRLFMVLIAGLVLSLASSVLVEENFSVYLFSITELIGSILVLSYIFEYSFEMVRLGNQFNSRGLKIASGILLISTVLYFILGVIPFAIAVTAAGMLIYVELTKIVSIYKK</sequence>
<feature type="transmembrane region" description="Helical" evidence="1">
    <location>
        <begin position="14"/>
        <end position="33"/>
    </location>
</feature>
<feature type="transmembrane region" description="Helical" evidence="1">
    <location>
        <begin position="139"/>
        <end position="172"/>
    </location>
</feature>
<dbReference type="KEGG" id="mten:GWK48_06555"/>
<keyword evidence="1" id="KW-0472">Membrane</keyword>
<evidence type="ECO:0000313" key="3">
    <source>
        <dbReference type="Proteomes" id="UP000509301"/>
    </source>
</evidence>
<accession>A0A6N0NWS4</accession>
<keyword evidence="3" id="KW-1185">Reference proteome</keyword>
<gene>
    <name evidence="2" type="ORF">GWK48_06555</name>
</gene>
<dbReference type="AlphaFoldDB" id="A0A6N0NWS4"/>
<organism evidence="2 3">
    <name type="scientific">Metallosphaera tengchongensis</name>
    <dbReference type="NCBI Taxonomy" id="1532350"/>
    <lineage>
        <taxon>Archaea</taxon>
        <taxon>Thermoproteota</taxon>
        <taxon>Thermoprotei</taxon>
        <taxon>Sulfolobales</taxon>
        <taxon>Sulfolobaceae</taxon>
        <taxon>Metallosphaera</taxon>
    </lineage>
</organism>
<reference evidence="2 3" key="1">
    <citation type="submission" date="2020-02" db="EMBL/GenBank/DDBJ databases">
        <title>Comparative genome analysis reveals the metabolism and evolution of the thermophilic archaeal genus Metallosphaera.</title>
        <authorList>
            <person name="Jiang C."/>
        </authorList>
    </citation>
    <scope>NUCLEOTIDE SEQUENCE [LARGE SCALE GENOMIC DNA]</scope>
    <source>
        <strain evidence="2 3">Ric-A</strain>
    </source>
</reference>
<proteinExistence type="predicted"/>
<name>A0A6N0NWS4_9CREN</name>
<protein>
    <recommendedName>
        <fullName evidence="4">DUF308 domain-containing protein</fullName>
    </recommendedName>
</protein>
<evidence type="ECO:0000256" key="1">
    <source>
        <dbReference type="SAM" id="Phobius"/>
    </source>
</evidence>
<dbReference type="RefSeq" id="WP_174630712.1">
    <property type="nucleotide sequence ID" value="NZ_CP049074.1"/>
</dbReference>